<comment type="catalytic activity">
    <reaction evidence="1">
        <text>ATP + protein L-histidine = ADP + protein N-phospho-L-histidine.</text>
        <dbReference type="EC" id="2.7.13.3"/>
    </reaction>
</comment>
<keyword evidence="3 4" id="KW-0597">Phosphoprotein</keyword>
<evidence type="ECO:0000256" key="3">
    <source>
        <dbReference type="ARBA" id="ARBA00022553"/>
    </source>
</evidence>
<sequence>MEHIRLNNEDPDVVKTLAGGIAHDFNNLLTAIKGRASLMINSMKSSDPMYKHVTEIIKCIDKGSEMTNQLLGFAKANEYYLRPIDINRLVRNVVESLDFRRKRIILDVDLNPKPLIVDADPDKITQVLMAIIDNALLAMPKEGKLSLVTESAAIVNGNADSYGLNSGFFVKITIADTGIGMEKDVLENIFTSFYSLDPERYPDKKGLGLTFAKEIVQNHNGVIDVWSSPNTGSSFSVILPLKEKPDNIDIPSEDEKLIMGNGLVLLVDDEERILTVGREICKVLGYSVITTASGKEALNIYRKRKDEINLVILDMIMPEMNGLETFIELKKQNPEIKVLLSTGYSIDEKAQEMLRQGCKGYILKPYSVVDFSHKVRDVLEL</sequence>
<dbReference type="Gene3D" id="3.40.50.2300">
    <property type="match status" value="1"/>
</dbReference>
<evidence type="ECO:0000256" key="1">
    <source>
        <dbReference type="ARBA" id="ARBA00000085"/>
    </source>
</evidence>
<dbReference type="InterPro" id="IPR004358">
    <property type="entry name" value="Sig_transdc_His_kin-like_C"/>
</dbReference>
<dbReference type="SUPFAM" id="SSF52172">
    <property type="entry name" value="CheY-like"/>
    <property type="match status" value="1"/>
</dbReference>
<keyword evidence="7" id="KW-0418">Kinase</keyword>
<evidence type="ECO:0000313" key="8">
    <source>
        <dbReference type="Proteomes" id="UP000199608"/>
    </source>
</evidence>
<dbReference type="PROSITE" id="PS50110">
    <property type="entry name" value="RESPONSE_REGULATORY"/>
    <property type="match status" value="1"/>
</dbReference>
<dbReference type="SMART" id="SM00448">
    <property type="entry name" value="REC"/>
    <property type="match status" value="1"/>
</dbReference>
<evidence type="ECO:0000259" key="5">
    <source>
        <dbReference type="PROSITE" id="PS50109"/>
    </source>
</evidence>
<dbReference type="EMBL" id="FNLL01000009">
    <property type="protein sequence ID" value="SDU47184.1"/>
    <property type="molecule type" value="Genomic_DNA"/>
</dbReference>
<keyword evidence="7" id="KW-0808">Transferase</keyword>
<dbReference type="EC" id="2.7.13.3" evidence="2"/>
<dbReference type="InterPro" id="IPR003594">
    <property type="entry name" value="HATPase_dom"/>
</dbReference>
<evidence type="ECO:0000313" key="7">
    <source>
        <dbReference type="EMBL" id="SDU47184.1"/>
    </source>
</evidence>
<dbReference type="InterPro" id="IPR005467">
    <property type="entry name" value="His_kinase_dom"/>
</dbReference>
<dbReference type="SUPFAM" id="SSF47384">
    <property type="entry name" value="Homodimeric domain of signal transducing histidine kinase"/>
    <property type="match status" value="1"/>
</dbReference>
<dbReference type="PANTHER" id="PTHR43547:SF2">
    <property type="entry name" value="HYBRID SIGNAL TRANSDUCTION HISTIDINE KINASE C"/>
    <property type="match status" value="1"/>
</dbReference>
<evidence type="ECO:0000256" key="4">
    <source>
        <dbReference type="PROSITE-ProRule" id="PRU00169"/>
    </source>
</evidence>
<dbReference type="InterPro" id="IPR036890">
    <property type="entry name" value="HATPase_C_sf"/>
</dbReference>
<dbReference type="GO" id="GO:0000155">
    <property type="term" value="F:phosphorelay sensor kinase activity"/>
    <property type="evidence" value="ECO:0007669"/>
    <property type="project" value="InterPro"/>
</dbReference>
<dbReference type="InterPro" id="IPR011006">
    <property type="entry name" value="CheY-like_superfamily"/>
</dbReference>
<feature type="modified residue" description="4-aspartylphosphate" evidence="4">
    <location>
        <position position="314"/>
    </location>
</feature>
<dbReference type="PRINTS" id="PR00344">
    <property type="entry name" value="BCTRLSENSOR"/>
</dbReference>
<organism evidence="7 8">
    <name type="scientific">Desulfobacula phenolica</name>
    <dbReference type="NCBI Taxonomy" id="90732"/>
    <lineage>
        <taxon>Bacteria</taxon>
        <taxon>Pseudomonadati</taxon>
        <taxon>Thermodesulfobacteriota</taxon>
        <taxon>Desulfobacteria</taxon>
        <taxon>Desulfobacterales</taxon>
        <taxon>Desulfobacteraceae</taxon>
        <taxon>Desulfobacula</taxon>
    </lineage>
</organism>
<dbReference type="InterPro" id="IPR036097">
    <property type="entry name" value="HisK_dim/P_sf"/>
</dbReference>
<dbReference type="PANTHER" id="PTHR43547">
    <property type="entry name" value="TWO-COMPONENT HISTIDINE KINASE"/>
    <property type="match status" value="1"/>
</dbReference>
<dbReference type="Gene3D" id="1.10.287.130">
    <property type="match status" value="1"/>
</dbReference>
<proteinExistence type="predicted"/>
<keyword evidence="8" id="KW-1185">Reference proteome</keyword>
<gene>
    <name evidence="7" type="ORF">SAMN04487931_109147</name>
</gene>
<dbReference type="SMART" id="SM00387">
    <property type="entry name" value="HATPase_c"/>
    <property type="match status" value="1"/>
</dbReference>
<dbReference type="CDD" id="cd00082">
    <property type="entry name" value="HisKA"/>
    <property type="match status" value="1"/>
</dbReference>
<dbReference type="PROSITE" id="PS50109">
    <property type="entry name" value="HIS_KIN"/>
    <property type="match status" value="1"/>
</dbReference>
<dbReference type="InterPro" id="IPR001789">
    <property type="entry name" value="Sig_transdc_resp-reg_receiver"/>
</dbReference>
<evidence type="ECO:0000256" key="2">
    <source>
        <dbReference type="ARBA" id="ARBA00012438"/>
    </source>
</evidence>
<feature type="domain" description="Response regulatory" evidence="6">
    <location>
        <begin position="263"/>
        <end position="379"/>
    </location>
</feature>
<dbReference type="Pfam" id="PF00512">
    <property type="entry name" value="HisKA"/>
    <property type="match status" value="1"/>
</dbReference>
<dbReference type="Proteomes" id="UP000199608">
    <property type="component" value="Unassembled WGS sequence"/>
</dbReference>
<name>A0A1H2ISP0_9BACT</name>
<dbReference type="SMART" id="SM00388">
    <property type="entry name" value="HisKA"/>
    <property type="match status" value="1"/>
</dbReference>
<feature type="domain" description="Histidine kinase" evidence="5">
    <location>
        <begin position="20"/>
        <end position="243"/>
    </location>
</feature>
<protein>
    <recommendedName>
        <fullName evidence="2">histidine kinase</fullName>
        <ecNumber evidence="2">2.7.13.3</ecNumber>
    </recommendedName>
</protein>
<dbReference type="SUPFAM" id="SSF55874">
    <property type="entry name" value="ATPase domain of HSP90 chaperone/DNA topoisomerase II/histidine kinase"/>
    <property type="match status" value="1"/>
</dbReference>
<dbReference type="CDD" id="cd00156">
    <property type="entry name" value="REC"/>
    <property type="match status" value="1"/>
</dbReference>
<dbReference type="Pfam" id="PF02518">
    <property type="entry name" value="HATPase_c"/>
    <property type="match status" value="1"/>
</dbReference>
<dbReference type="InterPro" id="IPR003661">
    <property type="entry name" value="HisK_dim/P_dom"/>
</dbReference>
<accession>A0A1H2ISP0</accession>
<dbReference type="Pfam" id="PF00072">
    <property type="entry name" value="Response_reg"/>
    <property type="match status" value="1"/>
</dbReference>
<evidence type="ECO:0000259" key="6">
    <source>
        <dbReference type="PROSITE" id="PS50110"/>
    </source>
</evidence>
<dbReference type="AlphaFoldDB" id="A0A1H2ISP0"/>
<reference evidence="8" key="1">
    <citation type="submission" date="2016-10" db="EMBL/GenBank/DDBJ databases">
        <authorList>
            <person name="Varghese N."/>
            <person name="Submissions S."/>
        </authorList>
    </citation>
    <scope>NUCLEOTIDE SEQUENCE [LARGE SCALE GENOMIC DNA]</scope>
    <source>
        <strain evidence="8">DSM 3384</strain>
    </source>
</reference>
<dbReference type="Gene3D" id="3.30.565.10">
    <property type="entry name" value="Histidine kinase-like ATPase, C-terminal domain"/>
    <property type="match status" value="1"/>
</dbReference>
<dbReference type="RefSeq" id="WP_092235994.1">
    <property type="nucleotide sequence ID" value="NZ_FNLL01000009.1"/>
</dbReference>